<evidence type="ECO:0000313" key="2">
    <source>
        <dbReference type="Proteomes" id="UP000030649"/>
    </source>
</evidence>
<dbReference type="CDD" id="cd03794">
    <property type="entry name" value="GT4_WbuB-like"/>
    <property type="match status" value="1"/>
</dbReference>
<dbReference type="PANTHER" id="PTHR45947:SF3">
    <property type="entry name" value="SULFOQUINOVOSYL TRANSFERASE SQD2"/>
    <property type="match status" value="1"/>
</dbReference>
<dbReference type="Proteomes" id="UP000030649">
    <property type="component" value="Unassembled WGS sequence"/>
</dbReference>
<dbReference type="AlphaFoldDB" id="U1N7A8"/>
<accession>U1N7A8</accession>
<evidence type="ECO:0000313" key="1">
    <source>
        <dbReference type="EMBL" id="ERG92580.1"/>
    </source>
</evidence>
<dbReference type="PANTHER" id="PTHR45947">
    <property type="entry name" value="SULFOQUINOVOSYL TRANSFERASE SQD2"/>
    <property type="match status" value="1"/>
</dbReference>
<gene>
    <name evidence="1" type="ORF">J07HQW1_02624</name>
</gene>
<dbReference type="STRING" id="1238424.J07HQW1_02624"/>
<dbReference type="SUPFAM" id="SSF53756">
    <property type="entry name" value="UDP-Glycosyltransferase/glycogen phosphorylase"/>
    <property type="match status" value="1"/>
</dbReference>
<sequence length="374" mass="41239">MPRVLFITTENLTGTSGSNIATSELIRTMANSDNIDLSLIAPAVDKPSPVPESVSTYWLTSKPAGTIRWHLQHQPSMAWALLTAMFKERPEQIIIRIGPSTLIPTVVGLLPGVQYKVLIRGFVHRNLSVQRPVKTLMWVNTIVSDKTIVAFEAIAEMLRGLGVRSEITVIPNAVDPNLFTVNEEQPPESVRDVIDDATFVVGFIGSMEDRHRVDTLVEAVASLPQSIEMALILIGDGPQRAELEALVSEAGIQNFTVFTGLVPHKTVPQYISSCDILYGISDPEKPSNPIKIYEYLACERPVITTKTPELAFIEQEQIGIAMEEVTVQSIHNALVDLYETPPNEREAMGRRGRAYVSQHHSWSAVVNELVGVEA</sequence>
<organism evidence="1 2">
    <name type="scientific">Haloquadratum walsbyi J07HQW1</name>
    <dbReference type="NCBI Taxonomy" id="1238424"/>
    <lineage>
        <taxon>Archaea</taxon>
        <taxon>Methanobacteriati</taxon>
        <taxon>Methanobacteriota</taxon>
        <taxon>Stenosarchaea group</taxon>
        <taxon>Halobacteria</taxon>
        <taxon>Halobacteriales</taxon>
        <taxon>Haloferacaceae</taxon>
        <taxon>Haloquadratum</taxon>
    </lineage>
</organism>
<name>U1N7A8_9EURY</name>
<dbReference type="EMBL" id="KE356560">
    <property type="protein sequence ID" value="ERG92580.1"/>
    <property type="molecule type" value="Genomic_DNA"/>
</dbReference>
<protein>
    <submittedName>
        <fullName evidence="1">Glycosyltransferase</fullName>
    </submittedName>
</protein>
<proteinExistence type="predicted"/>
<dbReference type="Gene3D" id="3.40.50.2000">
    <property type="entry name" value="Glycogen Phosphorylase B"/>
    <property type="match status" value="2"/>
</dbReference>
<dbReference type="GO" id="GO:0016757">
    <property type="term" value="F:glycosyltransferase activity"/>
    <property type="evidence" value="ECO:0007669"/>
    <property type="project" value="TreeGrafter"/>
</dbReference>
<dbReference type="HOGENOM" id="CLU_009583_11_2_2"/>
<reference evidence="1 2" key="1">
    <citation type="journal article" date="2013" name="PLoS ONE">
        <title>Assembly-driven community genomics of a hypersaline microbial ecosystem.</title>
        <authorList>
            <person name="Podell S."/>
            <person name="Ugalde J.A."/>
            <person name="Narasingarao P."/>
            <person name="Banfield J.F."/>
            <person name="Heidelberg K.B."/>
            <person name="Allen E.E."/>
        </authorList>
    </citation>
    <scope>NUCLEOTIDE SEQUENCE [LARGE SCALE GENOMIC DNA]</scope>
    <source>
        <strain evidence="2">J07HQW1</strain>
    </source>
</reference>
<dbReference type="Pfam" id="PF13692">
    <property type="entry name" value="Glyco_trans_1_4"/>
    <property type="match status" value="1"/>
</dbReference>
<dbReference type="InterPro" id="IPR050194">
    <property type="entry name" value="Glycosyltransferase_grp1"/>
</dbReference>
<keyword evidence="1" id="KW-0808">Transferase</keyword>